<evidence type="ECO:0000313" key="2">
    <source>
        <dbReference type="EMBL" id="NQE32291.1"/>
    </source>
</evidence>
<protein>
    <submittedName>
        <fullName evidence="2">Uncharacterized protein</fullName>
    </submittedName>
</protein>
<dbReference type="Proteomes" id="UP000702425">
    <property type="component" value="Unassembled WGS sequence"/>
</dbReference>
<evidence type="ECO:0000256" key="1">
    <source>
        <dbReference type="SAM" id="MobiDB-lite"/>
    </source>
</evidence>
<dbReference type="EMBL" id="SRRZ01000001">
    <property type="protein sequence ID" value="NQE32291.1"/>
    <property type="molecule type" value="Genomic_DNA"/>
</dbReference>
<reference evidence="2 3" key="1">
    <citation type="journal article" date="2020" name="Sci. Rep.">
        <title>A novel cyanobacterial geosmin producer, revising GeoA distribution and dispersion patterns in Bacteria.</title>
        <authorList>
            <person name="Churro C."/>
            <person name="Semedo-Aguiar A.P."/>
            <person name="Silva A.D."/>
            <person name="Pereira-Leal J.B."/>
            <person name="Leite R.B."/>
        </authorList>
    </citation>
    <scope>NUCLEOTIDE SEQUENCE [LARGE SCALE GENOMIC DNA]</scope>
    <source>
        <strain evidence="2 3">IPMA8</strain>
    </source>
</reference>
<feature type="region of interest" description="Disordered" evidence="1">
    <location>
        <begin position="65"/>
        <end position="92"/>
    </location>
</feature>
<name>A0ABX2CPD3_9CYAN</name>
<comment type="caution">
    <text evidence="2">The sequence shown here is derived from an EMBL/GenBank/DDBJ whole genome shotgun (WGS) entry which is preliminary data.</text>
</comment>
<organism evidence="2 3">
    <name type="scientific">Microcoleus asticus IPMA8</name>
    <dbReference type="NCBI Taxonomy" id="2563858"/>
    <lineage>
        <taxon>Bacteria</taxon>
        <taxon>Bacillati</taxon>
        <taxon>Cyanobacteriota</taxon>
        <taxon>Cyanophyceae</taxon>
        <taxon>Oscillatoriophycideae</taxon>
        <taxon>Oscillatoriales</taxon>
        <taxon>Microcoleaceae</taxon>
        <taxon>Microcoleus</taxon>
        <taxon>Microcoleus asticus</taxon>
    </lineage>
</organism>
<evidence type="ECO:0000313" key="3">
    <source>
        <dbReference type="Proteomes" id="UP000702425"/>
    </source>
</evidence>
<keyword evidence="3" id="KW-1185">Reference proteome</keyword>
<proteinExistence type="predicted"/>
<sequence>MSNLLDLLTDLALDPKKQSAFINNPSSLMDEVGLSEVEQTAMMSGENAKIAALFADERVPLAITAIDPGPDPLPDPDPFPPSPPPDPKPDSD</sequence>
<gene>
    <name evidence="2" type="ORF">E5S67_00003</name>
</gene>
<accession>A0ABX2CPD3</accession>
<dbReference type="RefSeq" id="WP_172184214.1">
    <property type="nucleotide sequence ID" value="NZ_CAWPPK010000001.1"/>
</dbReference>
<feature type="compositionally biased region" description="Pro residues" evidence="1">
    <location>
        <begin position="69"/>
        <end position="86"/>
    </location>
</feature>